<reference evidence="1" key="1">
    <citation type="submission" date="2020-10" db="EMBL/GenBank/DDBJ databases">
        <authorList>
            <person name="Kusch S."/>
        </authorList>
    </citation>
    <scope>NUCLEOTIDE SEQUENCE</scope>
    <source>
        <strain evidence="1">SwB9</strain>
    </source>
</reference>
<dbReference type="OrthoDB" id="3553160at2759"/>
<comment type="caution">
    <text evidence="1">The sequence shown here is derived from an EMBL/GenBank/DDBJ whole genome shotgun (WGS) entry which is preliminary data.</text>
</comment>
<dbReference type="Proteomes" id="UP000624404">
    <property type="component" value="Unassembled WGS sequence"/>
</dbReference>
<dbReference type="EMBL" id="CAJHIA010000013">
    <property type="protein sequence ID" value="CAD6445018.1"/>
    <property type="molecule type" value="Genomic_DNA"/>
</dbReference>
<proteinExistence type="predicted"/>
<accession>A0A8H2VUK0</accession>
<evidence type="ECO:0000313" key="1">
    <source>
        <dbReference type="EMBL" id="CAD6445018.1"/>
    </source>
</evidence>
<evidence type="ECO:0000313" key="2">
    <source>
        <dbReference type="Proteomes" id="UP000624404"/>
    </source>
</evidence>
<organism evidence="1 2">
    <name type="scientific">Sclerotinia trifoliorum</name>
    <dbReference type="NCBI Taxonomy" id="28548"/>
    <lineage>
        <taxon>Eukaryota</taxon>
        <taxon>Fungi</taxon>
        <taxon>Dikarya</taxon>
        <taxon>Ascomycota</taxon>
        <taxon>Pezizomycotina</taxon>
        <taxon>Leotiomycetes</taxon>
        <taxon>Helotiales</taxon>
        <taxon>Sclerotiniaceae</taxon>
        <taxon>Sclerotinia</taxon>
    </lineage>
</organism>
<keyword evidence="2" id="KW-1185">Reference proteome</keyword>
<name>A0A8H2VUK0_9HELO</name>
<protein>
    <submittedName>
        <fullName evidence="1">2bca6c04-8f04-41e0-aee5-66ac8ece6d87</fullName>
    </submittedName>
</protein>
<gene>
    <name evidence="1" type="ORF">SCLTRI_LOCUS4810</name>
</gene>
<sequence length="96" mass="10674">MIQIPHSAFPRYIDMPKRRCILTWLSRIGEDKSTLPNTGRGASTVQDITLTRIACTRPKTTPSGKPINNANIPFRFPACVRLRQLGALSDALIGLR</sequence>
<dbReference type="AlphaFoldDB" id="A0A8H2VUK0"/>